<keyword evidence="7" id="KW-0548">Nucleotidyltransferase</keyword>
<protein>
    <recommendedName>
        <fullName evidence="3">FAD synthase</fullName>
        <ecNumber evidence="3">2.7.7.2</ecNumber>
    </recommendedName>
</protein>
<evidence type="ECO:0000256" key="8">
    <source>
        <dbReference type="ARBA" id="ARBA00022741"/>
    </source>
</evidence>
<keyword evidence="6" id="KW-0808">Transferase</keyword>
<evidence type="ECO:0000256" key="3">
    <source>
        <dbReference type="ARBA" id="ARBA00012393"/>
    </source>
</evidence>
<evidence type="ECO:0000313" key="14">
    <source>
        <dbReference type="Proteomes" id="UP000217935"/>
    </source>
</evidence>
<dbReference type="InterPro" id="IPR015864">
    <property type="entry name" value="FAD_synthase"/>
</dbReference>
<evidence type="ECO:0000313" key="13">
    <source>
        <dbReference type="EMBL" id="ATG48239.1"/>
    </source>
</evidence>
<evidence type="ECO:0000256" key="6">
    <source>
        <dbReference type="ARBA" id="ARBA00022679"/>
    </source>
</evidence>
<dbReference type="InterPro" id="IPR014729">
    <property type="entry name" value="Rossmann-like_a/b/a_fold"/>
</dbReference>
<dbReference type="EC" id="2.7.7.2" evidence="3"/>
<evidence type="ECO:0000256" key="9">
    <source>
        <dbReference type="ARBA" id="ARBA00022827"/>
    </source>
</evidence>
<dbReference type="PANTHER" id="PTHR22749:SF6">
    <property type="entry name" value="RIBOFLAVIN KINASE"/>
    <property type="match status" value="1"/>
</dbReference>
<dbReference type="RefSeq" id="WP_096806061.1">
    <property type="nucleotide sequence ID" value="NZ_CP022196.1"/>
</dbReference>
<keyword evidence="10" id="KW-0067">ATP-binding</keyword>
<dbReference type="Proteomes" id="UP000217935">
    <property type="component" value="Chromosome"/>
</dbReference>
<evidence type="ECO:0000256" key="1">
    <source>
        <dbReference type="ARBA" id="ARBA00004726"/>
    </source>
</evidence>
<proteinExistence type="inferred from homology"/>
<dbReference type="CDD" id="cd02064">
    <property type="entry name" value="FAD_synthetase_N"/>
    <property type="match status" value="1"/>
</dbReference>
<evidence type="ECO:0000259" key="12">
    <source>
        <dbReference type="Pfam" id="PF06574"/>
    </source>
</evidence>
<dbReference type="GO" id="GO:0009398">
    <property type="term" value="P:FMN biosynthetic process"/>
    <property type="evidence" value="ECO:0007669"/>
    <property type="project" value="TreeGrafter"/>
</dbReference>
<comment type="similarity">
    <text evidence="2">Belongs to the RibF family.</text>
</comment>
<dbReference type="GO" id="GO:0006747">
    <property type="term" value="P:FAD biosynthetic process"/>
    <property type="evidence" value="ECO:0007669"/>
    <property type="project" value="UniProtKB-UniPathway"/>
</dbReference>
<evidence type="ECO:0000256" key="7">
    <source>
        <dbReference type="ARBA" id="ARBA00022695"/>
    </source>
</evidence>
<evidence type="ECO:0000256" key="10">
    <source>
        <dbReference type="ARBA" id="ARBA00022840"/>
    </source>
</evidence>
<evidence type="ECO:0000256" key="5">
    <source>
        <dbReference type="ARBA" id="ARBA00022643"/>
    </source>
</evidence>
<dbReference type="GO" id="GO:0009231">
    <property type="term" value="P:riboflavin biosynthetic process"/>
    <property type="evidence" value="ECO:0007669"/>
    <property type="project" value="InterPro"/>
</dbReference>
<gene>
    <name evidence="13" type="ORF">CEW89_12090</name>
</gene>
<dbReference type="KEGG" id="ceh:CEW89_12090"/>
<dbReference type="OrthoDB" id="9803667at2"/>
<keyword evidence="9" id="KW-0274">FAD</keyword>
<keyword evidence="4" id="KW-0285">Flavoprotein</keyword>
<comment type="catalytic activity">
    <reaction evidence="11">
        <text>FMN + ATP + H(+) = FAD + diphosphate</text>
        <dbReference type="Rhea" id="RHEA:17237"/>
        <dbReference type="ChEBI" id="CHEBI:15378"/>
        <dbReference type="ChEBI" id="CHEBI:30616"/>
        <dbReference type="ChEBI" id="CHEBI:33019"/>
        <dbReference type="ChEBI" id="CHEBI:57692"/>
        <dbReference type="ChEBI" id="CHEBI:58210"/>
        <dbReference type="EC" id="2.7.7.2"/>
    </reaction>
</comment>
<dbReference type="GO" id="GO:0003919">
    <property type="term" value="F:FMN adenylyltransferase activity"/>
    <property type="evidence" value="ECO:0007669"/>
    <property type="project" value="UniProtKB-EC"/>
</dbReference>
<reference evidence="13 14" key="1">
    <citation type="submission" date="2017-06" db="EMBL/GenBank/DDBJ databases">
        <title>Celeribacter sp. TSPH2 complete genome sequence.</title>
        <authorList>
            <person name="Woo J.-H."/>
            <person name="Kim H.-S."/>
        </authorList>
    </citation>
    <scope>NUCLEOTIDE SEQUENCE [LARGE SCALE GENOMIC DNA]</scope>
    <source>
        <strain evidence="13 14">TSPH2</strain>
    </source>
</reference>
<dbReference type="EMBL" id="CP022196">
    <property type="protein sequence ID" value="ATG48239.1"/>
    <property type="molecule type" value="Genomic_DNA"/>
</dbReference>
<sequence length="209" mass="22856">MFSYDGAQTVILTDRQVRLPRSLVTIGAFDGVHRGHQTLVRGAIRDAQELGVPSVVWTFDPPPKVFFGRARPLCTLEEKLVRLARMGPDVIVVSRFSETYCRRSAETFLGDLGRVNPMRIHVGADFRFGSKQAGTVALLAQHFDVAIAPEVRCDGGEVISSTRIRALRADGDSATAKHLLGADSDALRLSGAMAKHDLRLGEEYHVSSD</sequence>
<comment type="pathway">
    <text evidence="1">Cofactor biosynthesis; FAD biosynthesis; FAD from FMN: step 1/1.</text>
</comment>
<dbReference type="STRING" id="1758178.GCA_001550095_00398"/>
<dbReference type="UniPathway" id="UPA00277">
    <property type="reaction ID" value="UER00407"/>
</dbReference>
<keyword evidence="14" id="KW-1185">Reference proteome</keyword>
<organism evidence="13 14">
    <name type="scientific">Celeribacter ethanolicus</name>
    <dbReference type="NCBI Taxonomy" id="1758178"/>
    <lineage>
        <taxon>Bacteria</taxon>
        <taxon>Pseudomonadati</taxon>
        <taxon>Pseudomonadota</taxon>
        <taxon>Alphaproteobacteria</taxon>
        <taxon>Rhodobacterales</taxon>
        <taxon>Roseobacteraceae</taxon>
        <taxon>Celeribacter</taxon>
    </lineage>
</organism>
<dbReference type="PANTHER" id="PTHR22749">
    <property type="entry name" value="RIBOFLAVIN KINASE/FMN ADENYLYLTRANSFERASE"/>
    <property type="match status" value="1"/>
</dbReference>
<dbReference type="SUPFAM" id="SSF52374">
    <property type="entry name" value="Nucleotidylyl transferase"/>
    <property type="match status" value="1"/>
</dbReference>
<dbReference type="Gene3D" id="3.40.50.620">
    <property type="entry name" value="HUPs"/>
    <property type="match status" value="1"/>
</dbReference>
<evidence type="ECO:0000256" key="2">
    <source>
        <dbReference type="ARBA" id="ARBA00010214"/>
    </source>
</evidence>
<keyword evidence="8" id="KW-0547">Nucleotide-binding</keyword>
<dbReference type="InterPro" id="IPR023468">
    <property type="entry name" value="Riboflavin_kinase"/>
</dbReference>
<name>A0A291GCW8_9RHOB</name>
<accession>A0A291GCW8</accession>
<feature type="domain" description="FAD synthetase" evidence="12">
    <location>
        <begin position="21"/>
        <end position="163"/>
    </location>
</feature>
<dbReference type="GO" id="GO:0005524">
    <property type="term" value="F:ATP binding"/>
    <property type="evidence" value="ECO:0007669"/>
    <property type="project" value="UniProtKB-KW"/>
</dbReference>
<dbReference type="AlphaFoldDB" id="A0A291GCW8"/>
<evidence type="ECO:0000256" key="4">
    <source>
        <dbReference type="ARBA" id="ARBA00022630"/>
    </source>
</evidence>
<dbReference type="GO" id="GO:0008531">
    <property type="term" value="F:riboflavin kinase activity"/>
    <property type="evidence" value="ECO:0007669"/>
    <property type="project" value="TreeGrafter"/>
</dbReference>
<evidence type="ECO:0000256" key="11">
    <source>
        <dbReference type="ARBA" id="ARBA00049494"/>
    </source>
</evidence>
<dbReference type="Pfam" id="PF06574">
    <property type="entry name" value="FAD_syn"/>
    <property type="match status" value="1"/>
</dbReference>
<keyword evidence="5" id="KW-0288">FMN</keyword>